<keyword evidence="3" id="KW-1185">Reference proteome</keyword>
<protein>
    <recommendedName>
        <fullName evidence="4">G2/mitotic-specific cyclin cdc13</fullName>
    </recommendedName>
</protein>
<dbReference type="PANTHER" id="PTHR33266">
    <property type="entry name" value="CHROMOSOME 15, WHOLE GENOME SHOTGUN SEQUENCE"/>
    <property type="match status" value="1"/>
</dbReference>
<dbReference type="EMBL" id="CYGV01000011">
    <property type="protein sequence ID" value="CUA67106.1"/>
    <property type="molecule type" value="Genomic_DNA"/>
</dbReference>
<evidence type="ECO:0000313" key="3">
    <source>
        <dbReference type="Proteomes" id="UP000044841"/>
    </source>
</evidence>
<dbReference type="AlphaFoldDB" id="A0A0K6FLJ0"/>
<feature type="compositionally biased region" description="Basic and acidic residues" evidence="1">
    <location>
        <begin position="876"/>
        <end position="902"/>
    </location>
</feature>
<sequence>MSFSVDIDPKFEDSQQDLRNHEQNPNNFNMSVLSAIEKFQKNTPRSFQLAKSLINDDSVHLFRILLEILYKESYMDRDTCSVYLAQHLALHEAIHDAYYYKTYANLLGHPDLPSKAVVAKHASGVGVTSSDSHNSLAALFKTRYRGNIAKIFINTLDRERNAYSRNIDINKPYNWAVSVVRSSGMGKSRMVEEAGKTVFTIPINLREDLPHHKKTYPPPDINIREYFVTRRTKSNTEQQAAYAIFMRELFNETLKSLSNLPRGSTGAQLARTWADHLAEGAGEEVVGINRKKLYDDVVQAAEDADRKNKKTLSKLRSSLQDSCRKLQNFIQPVASEKNAFFVYFDEAHMLEDDNPTDKDRRSAFYNLGTVLSELTEYRVFFIFLSANSIIQSPATQLSVHRSALVIKGGKVVPPFTELPIDIFEHRVLKNFNLLTLEKVGETATMANFGRPLWYAQHQIKTDGAESVFELAMSKLAGSVDDEEYAVLAALGVRVGITFDEVESSSYATQSRLVESHLRVVYSIPKHREYLHTGTPSEPVLAEAAAQYLVHDKCEGIGIEGPRWLSYALQKGLLAREERGELVGRLLVTIAHDMALDNYYRARGPKPPSDQPQFHRPIPVIDFLCALFNTDHHEKIRSARSITGRSDIPTLRDAFSGSYVFFSHFALAKDSEMLSTFGLATALVRGMAIQAKDNQRSIDAVIPIHMGSPRNLILPKTTSAIHLQFKNRKDMDDVHVDRLITVPDKHVPVISIIFELGAKGKLANTVEISTVQPGVTRSTGTDLDHNDHHYEILVRSCSPAVFGVISDNADLYTQMLGAGSVLEDFPRHDYEENLGAFWDMKPAIGGREQKLLYGKGWDATTGNILQNYQPTESPSLKSDDGVSEDEKRERAQLAAREHEKQQD</sequence>
<evidence type="ECO:0000313" key="2">
    <source>
        <dbReference type="EMBL" id="CUA67106.1"/>
    </source>
</evidence>
<feature type="region of interest" description="Disordered" evidence="1">
    <location>
        <begin position="863"/>
        <end position="902"/>
    </location>
</feature>
<reference evidence="2 3" key="1">
    <citation type="submission" date="2015-07" db="EMBL/GenBank/DDBJ databases">
        <authorList>
            <person name="Noorani M."/>
        </authorList>
    </citation>
    <scope>NUCLEOTIDE SEQUENCE [LARGE SCALE GENOMIC DNA]</scope>
    <source>
        <strain evidence="2">BBA 69670</strain>
    </source>
</reference>
<evidence type="ECO:0008006" key="4">
    <source>
        <dbReference type="Google" id="ProtNLM"/>
    </source>
</evidence>
<dbReference type="Proteomes" id="UP000044841">
    <property type="component" value="Unassembled WGS sequence"/>
</dbReference>
<evidence type="ECO:0000256" key="1">
    <source>
        <dbReference type="SAM" id="MobiDB-lite"/>
    </source>
</evidence>
<organism evidence="2 3">
    <name type="scientific">Rhizoctonia solani</name>
    <dbReference type="NCBI Taxonomy" id="456999"/>
    <lineage>
        <taxon>Eukaryota</taxon>
        <taxon>Fungi</taxon>
        <taxon>Dikarya</taxon>
        <taxon>Basidiomycota</taxon>
        <taxon>Agaricomycotina</taxon>
        <taxon>Agaricomycetes</taxon>
        <taxon>Cantharellales</taxon>
        <taxon>Ceratobasidiaceae</taxon>
        <taxon>Rhizoctonia</taxon>
    </lineage>
</organism>
<dbReference type="PANTHER" id="PTHR33266:SF1">
    <property type="entry name" value="F-BOX DOMAIN-CONTAINING PROTEIN"/>
    <property type="match status" value="1"/>
</dbReference>
<proteinExistence type="predicted"/>
<gene>
    <name evidence="2" type="ORF">RSOLAG22IIIB_13255</name>
</gene>
<name>A0A0K6FLJ0_9AGAM</name>
<feature type="compositionally biased region" description="Polar residues" evidence="1">
    <location>
        <begin position="863"/>
        <end position="875"/>
    </location>
</feature>
<accession>A0A0K6FLJ0</accession>